<evidence type="ECO:0000313" key="2">
    <source>
        <dbReference type="EMBL" id="MBO0933316.1"/>
    </source>
</evidence>
<protein>
    <submittedName>
        <fullName evidence="2">Uncharacterized protein</fullName>
    </submittedName>
</protein>
<dbReference type="EMBL" id="JAFMYU010000018">
    <property type="protein sequence ID" value="MBO0933316.1"/>
    <property type="molecule type" value="Genomic_DNA"/>
</dbReference>
<dbReference type="RefSeq" id="WP_207337273.1">
    <property type="nucleotide sequence ID" value="NZ_JAFMYU010000018.1"/>
</dbReference>
<keyword evidence="1" id="KW-0472">Membrane</keyword>
<name>A0A939G7J0_9BACT</name>
<comment type="caution">
    <text evidence="2">The sequence shown here is derived from an EMBL/GenBank/DDBJ whole genome shotgun (WGS) entry which is preliminary data.</text>
</comment>
<evidence type="ECO:0000256" key="1">
    <source>
        <dbReference type="SAM" id="Phobius"/>
    </source>
</evidence>
<accession>A0A939G7J0</accession>
<keyword evidence="3" id="KW-1185">Reference proteome</keyword>
<sequence>MIDRLLILLFLPSICRTSAYGATDTPIERTVRITSWLIRSPFHFFSIYGIAIPMLKGPGYSILNTIFLVILIIGLWELIFRNMRLDNHIAQFFEKHRTQNQAEQLYETNPSKAILYYRFVIFFFMLWSFFWMMSFLFFVQW</sequence>
<dbReference type="Proteomes" id="UP000664795">
    <property type="component" value="Unassembled WGS sequence"/>
</dbReference>
<dbReference type="AlphaFoldDB" id="A0A939G7J0"/>
<organism evidence="2 3">
    <name type="scientific">Fibrella aquatilis</name>
    <dbReference type="NCBI Taxonomy" id="2817059"/>
    <lineage>
        <taxon>Bacteria</taxon>
        <taxon>Pseudomonadati</taxon>
        <taxon>Bacteroidota</taxon>
        <taxon>Cytophagia</taxon>
        <taxon>Cytophagales</taxon>
        <taxon>Spirosomataceae</taxon>
        <taxon>Fibrella</taxon>
    </lineage>
</organism>
<evidence type="ECO:0000313" key="3">
    <source>
        <dbReference type="Proteomes" id="UP000664795"/>
    </source>
</evidence>
<feature type="transmembrane region" description="Helical" evidence="1">
    <location>
        <begin position="115"/>
        <end position="139"/>
    </location>
</feature>
<gene>
    <name evidence="2" type="ORF">J2I48_20065</name>
</gene>
<keyword evidence="1" id="KW-1133">Transmembrane helix</keyword>
<proteinExistence type="predicted"/>
<feature type="transmembrane region" description="Helical" evidence="1">
    <location>
        <begin position="62"/>
        <end position="80"/>
    </location>
</feature>
<keyword evidence="1" id="KW-0812">Transmembrane</keyword>
<reference evidence="2 3" key="1">
    <citation type="submission" date="2021-03" db="EMBL/GenBank/DDBJ databases">
        <title>Fibrella sp. HMF5036 genome sequencing and assembly.</title>
        <authorList>
            <person name="Kang H."/>
            <person name="Kim H."/>
            <person name="Bae S."/>
            <person name="Joh K."/>
        </authorList>
    </citation>
    <scope>NUCLEOTIDE SEQUENCE [LARGE SCALE GENOMIC DNA]</scope>
    <source>
        <strain evidence="2 3">HMF5036</strain>
    </source>
</reference>